<dbReference type="Pfam" id="PF02302">
    <property type="entry name" value="PTS_IIB"/>
    <property type="match status" value="1"/>
</dbReference>
<evidence type="ECO:0000256" key="2">
    <source>
        <dbReference type="ARBA" id="ARBA00022553"/>
    </source>
</evidence>
<evidence type="ECO:0000313" key="9">
    <source>
        <dbReference type="EMBL" id="BBH26412.1"/>
    </source>
</evidence>
<feature type="domain" description="PTS EIIB type-3" evidence="8">
    <location>
        <begin position="1"/>
        <end position="99"/>
    </location>
</feature>
<accession>A0A3G9J769</accession>
<reference evidence="9 10" key="1">
    <citation type="submission" date="2018-11" db="EMBL/GenBank/DDBJ databases">
        <title>Novel Erysipelotrichaceae bacterium isolated from small intestine of a swine.</title>
        <authorList>
            <person name="Kim J.S."/>
            <person name="Choe H."/>
            <person name="Lee Y.R."/>
            <person name="Kim K.M."/>
            <person name="Park D.S."/>
        </authorList>
    </citation>
    <scope>NUCLEOTIDE SEQUENCE [LARGE SCALE GENOMIC DNA]</scope>
    <source>
        <strain evidence="9 10">SG0102</strain>
    </source>
</reference>
<dbReference type="EMBL" id="AP019309">
    <property type="protein sequence ID" value="BBH26412.1"/>
    <property type="molecule type" value="Genomic_DNA"/>
</dbReference>
<proteinExistence type="predicted"/>
<evidence type="ECO:0000259" key="8">
    <source>
        <dbReference type="PROSITE" id="PS51100"/>
    </source>
</evidence>
<keyword evidence="3 9" id="KW-0762">Sugar transport</keyword>
<dbReference type="InterPro" id="IPR013012">
    <property type="entry name" value="PTS_EIIB_3"/>
</dbReference>
<dbReference type="KEGG" id="ebm:SG0102_13460"/>
<evidence type="ECO:0000256" key="7">
    <source>
        <dbReference type="PROSITE-ProRule" id="PRU00423"/>
    </source>
</evidence>
<dbReference type="Gene3D" id="3.40.50.2300">
    <property type="match status" value="1"/>
</dbReference>
<protein>
    <submittedName>
        <fullName evidence="9">PTS sugar transporter subunit IIB</fullName>
    </submittedName>
</protein>
<evidence type="ECO:0000256" key="4">
    <source>
        <dbReference type="ARBA" id="ARBA00022679"/>
    </source>
</evidence>
<evidence type="ECO:0000256" key="3">
    <source>
        <dbReference type="ARBA" id="ARBA00022597"/>
    </source>
</evidence>
<dbReference type="RefSeq" id="WP_125119283.1">
    <property type="nucleotide sequence ID" value="NZ_AP019309.1"/>
</dbReference>
<dbReference type="GO" id="GO:0009401">
    <property type="term" value="P:phosphoenolpyruvate-dependent sugar phosphotransferase system"/>
    <property type="evidence" value="ECO:0007669"/>
    <property type="project" value="UniProtKB-KW"/>
</dbReference>
<keyword evidence="5" id="KW-0598">Phosphotransferase system</keyword>
<dbReference type="Proteomes" id="UP000268059">
    <property type="component" value="Chromosome"/>
</dbReference>
<feature type="modified residue" description="Phosphocysteine; by EIIA" evidence="7">
    <location>
        <position position="7"/>
    </location>
</feature>
<dbReference type="CDD" id="cd05564">
    <property type="entry name" value="PTS_IIB_chitobiose_lichenan"/>
    <property type="match status" value="1"/>
</dbReference>
<dbReference type="OrthoDB" id="2186177at2"/>
<organism evidence="9 10">
    <name type="scientific">Intestinibaculum porci</name>
    <dbReference type="NCBI Taxonomy" id="2487118"/>
    <lineage>
        <taxon>Bacteria</taxon>
        <taxon>Bacillati</taxon>
        <taxon>Bacillota</taxon>
        <taxon>Erysipelotrichia</taxon>
        <taxon>Erysipelotrichales</taxon>
        <taxon>Erysipelotrichaceae</taxon>
        <taxon>Intestinibaculum</taxon>
    </lineage>
</organism>
<dbReference type="InterPro" id="IPR051819">
    <property type="entry name" value="PTS_sugar-specific_EIIB"/>
</dbReference>
<sequence length="99" mass="10752">MKIVLICSAGMSTSLLVNKMQKAATEQGIEADIAAYPEAEVTKVGGDADIILLGPQVRFELKKIRGLFPDKPVEVIDMKDYGMMNGKKVLADTLKRLNG</sequence>
<dbReference type="GO" id="GO:0016301">
    <property type="term" value="F:kinase activity"/>
    <property type="evidence" value="ECO:0007669"/>
    <property type="project" value="UniProtKB-KW"/>
</dbReference>
<keyword evidence="4" id="KW-0808">Transferase</keyword>
<evidence type="ECO:0000256" key="1">
    <source>
        <dbReference type="ARBA" id="ARBA00022448"/>
    </source>
</evidence>
<dbReference type="InterPro" id="IPR003501">
    <property type="entry name" value="PTS_EIIB_2/3"/>
</dbReference>
<dbReference type="GO" id="GO:0008982">
    <property type="term" value="F:protein-N(PI)-phosphohistidine-sugar phosphotransferase activity"/>
    <property type="evidence" value="ECO:0007669"/>
    <property type="project" value="InterPro"/>
</dbReference>
<dbReference type="PANTHER" id="PTHR34581">
    <property type="entry name" value="PTS SYSTEM N,N'-DIACETYLCHITOBIOSE-SPECIFIC EIIB COMPONENT"/>
    <property type="match status" value="1"/>
</dbReference>
<evidence type="ECO:0000256" key="6">
    <source>
        <dbReference type="ARBA" id="ARBA00022777"/>
    </source>
</evidence>
<keyword evidence="6" id="KW-0418">Kinase</keyword>
<keyword evidence="1" id="KW-0813">Transport</keyword>
<dbReference type="PANTHER" id="PTHR34581:SF2">
    <property type="entry name" value="PTS SYSTEM N,N'-DIACETYLCHITOBIOSE-SPECIFIC EIIB COMPONENT"/>
    <property type="match status" value="1"/>
</dbReference>
<dbReference type="PROSITE" id="PS51100">
    <property type="entry name" value="PTS_EIIB_TYPE_3"/>
    <property type="match status" value="1"/>
</dbReference>
<keyword evidence="2" id="KW-0597">Phosphoprotein</keyword>
<dbReference type="AlphaFoldDB" id="A0A3G9J769"/>
<dbReference type="SUPFAM" id="SSF52794">
    <property type="entry name" value="PTS system IIB component-like"/>
    <property type="match status" value="1"/>
</dbReference>
<keyword evidence="10" id="KW-1185">Reference proteome</keyword>
<dbReference type="InterPro" id="IPR036095">
    <property type="entry name" value="PTS_EIIB-like_sf"/>
</dbReference>
<evidence type="ECO:0000313" key="10">
    <source>
        <dbReference type="Proteomes" id="UP000268059"/>
    </source>
</evidence>
<name>A0A3G9J769_9FIRM</name>
<dbReference type="FunCoup" id="A0A3G9J769">
    <property type="interactions" value="38"/>
</dbReference>
<dbReference type="InParanoid" id="A0A3G9J769"/>
<gene>
    <name evidence="9" type="primary">licB</name>
    <name evidence="9" type="ORF">SG0102_13460</name>
</gene>
<evidence type="ECO:0000256" key="5">
    <source>
        <dbReference type="ARBA" id="ARBA00022683"/>
    </source>
</evidence>